<reference evidence="2 3" key="1">
    <citation type="submission" date="2019-12" db="EMBL/GenBank/DDBJ databases">
        <authorList>
            <person name="Zhao J."/>
        </authorList>
    </citation>
    <scope>NUCLEOTIDE SEQUENCE [LARGE SCALE GENOMIC DNA]</scope>
    <source>
        <strain evidence="2 3">S-15</strain>
    </source>
</reference>
<name>A0A6N9NJL7_9FLAO</name>
<accession>A0A6N9NJL7</accession>
<proteinExistence type="predicted"/>
<evidence type="ECO:0000256" key="1">
    <source>
        <dbReference type="SAM" id="Phobius"/>
    </source>
</evidence>
<keyword evidence="1" id="KW-1133">Transmembrane helix</keyword>
<dbReference type="Proteomes" id="UP000470771">
    <property type="component" value="Unassembled WGS sequence"/>
</dbReference>
<feature type="transmembrane region" description="Helical" evidence="1">
    <location>
        <begin position="86"/>
        <end position="107"/>
    </location>
</feature>
<keyword evidence="1" id="KW-0472">Membrane</keyword>
<dbReference type="EMBL" id="WWNE01000006">
    <property type="protein sequence ID" value="NBG66049.1"/>
    <property type="molecule type" value="Genomic_DNA"/>
</dbReference>
<keyword evidence="1" id="KW-0812">Transmembrane</keyword>
<dbReference type="AlphaFoldDB" id="A0A6N9NJL7"/>
<dbReference type="RefSeq" id="WP_160632994.1">
    <property type="nucleotide sequence ID" value="NZ_WWNE01000006.1"/>
</dbReference>
<evidence type="ECO:0000313" key="2">
    <source>
        <dbReference type="EMBL" id="NBG66049.1"/>
    </source>
</evidence>
<keyword evidence="3" id="KW-1185">Reference proteome</keyword>
<comment type="caution">
    <text evidence="2">The sequence shown here is derived from an EMBL/GenBank/DDBJ whole genome shotgun (WGS) entry which is preliminary data.</text>
</comment>
<organism evidence="2 3">
    <name type="scientific">Acidiluteibacter ferrifornacis</name>
    <dbReference type="NCBI Taxonomy" id="2692424"/>
    <lineage>
        <taxon>Bacteria</taxon>
        <taxon>Pseudomonadati</taxon>
        <taxon>Bacteroidota</taxon>
        <taxon>Flavobacteriia</taxon>
        <taxon>Flavobacteriales</taxon>
        <taxon>Cryomorphaceae</taxon>
        <taxon>Acidiluteibacter</taxon>
    </lineage>
</organism>
<protein>
    <submittedName>
        <fullName evidence="2">Uncharacterized protein</fullName>
    </submittedName>
</protein>
<gene>
    <name evidence="2" type="ORF">GQN54_07950</name>
</gene>
<sequence>MSLTHINYQDHPTNRNKMVFFFKDPEHAVYFQNLLNENKIKHERQVDEEGDGRVYFGVMKGDFKLAKKLNFLTYGHFREPFITVPFFKYLLLIVTITAVTLAIYGAIKAS</sequence>
<evidence type="ECO:0000313" key="3">
    <source>
        <dbReference type="Proteomes" id="UP000470771"/>
    </source>
</evidence>